<reference evidence="3 4" key="1">
    <citation type="submission" date="2018-01" db="EMBL/GenBank/DDBJ databases">
        <title>Genomic Encyclopedia of Archaeal and Bacterial Type Strains, Phase II (KMG-II): from individual species to whole genera.</title>
        <authorList>
            <person name="Goeker M."/>
        </authorList>
    </citation>
    <scope>NUCLEOTIDE SEQUENCE [LARGE SCALE GENOMIC DNA]</scope>
    <source>
        <strain evidence="3 4">DSM 12048</strain>
    </source>
</reference>
<feature type="transmembrane region" description="Helical" evidence="1">
    <location>
        <begin position="116"/>
        <end position="141"/>
    </location>
</feature>
<comment type="caution">
    <text evidence="3">The sequence shown here is derived from an EMBL/GenBank/DDBJ whole genome shotgun (WGS) entry which is preliminary data.</text>
</comment>
<sequence>MIRSDRLFGLVAVLAALAYIASAWNLPPGNMFDALGPRAFPIIVGCGVLISALAMILRPDPEPDWPGLPTLASLALATVVLVGYAYALKPLGFLLPTAIAAGILSWQISGRPGLAAATGIGLSVGLFVIFRYALGLGLFALPRALAG</sequence>
<keyword evidence="4" id="KW-1185">Reference proteome</keyword>
<dbReference type="Pfam" id="PF07331">
    <property type="entry name" value="TctB"/>
    <property type="match status" value="1"/>
</dbReference>
<dbReference type="EMBL" id="PRDS01000001">
    <property type="protein sequence ID" value="PPB82678.1"/>
    <property type="molecule type" value="Genomic_DNA"/>
</dbReference>
<dbReference type="Proteomes" id="UP000239736">
    <property type="component" value="Unassembled WGS sequence"/>
</dbReference>
<feature type="domain" description="DUF1468" evidence="2">
    <location>
        <begin position="8"/>
        <end position="137"/>
    </location>
</feature>
<evidence type="ECO:0000256" key="1">
    <source>
        <dbReference type="SAM" id="Phobius"/>
    </source>
</evidence>
<name>A0A2S5JMQ3_9RHOB</name>
<keyword evidence="1" id="KW-1133">Transmembrane helix</keyword>
<feature type="transmembrane region" description="Helical" evidence="1">
    <location>
        <begin position="39"/>
        <end position="57"/>
    </location>
</feature>
<feature type="transmembrane region" description="Helical" evidence="1">
    <location>
        <begin position="69"/>
        <end position="87"/>
    </location>
</feature>
<accession>A0A2S5JMQ3</accession>
<keyword evidence="1" id="KW-0472">Membrane</keyword>
<dbReference type="InterPro" id="IPR009936">
    <property type="entry name" value="DUF1468"/>
</dbReference>
<evidence type="ECO:0000313" key="4">
    <source>
        <dbReference type="Proteomes" id="UP000239736"/>
    </source>
</evidence>
<organism evidence="3 4">
    <name type="scientific">Albidovulum inexpectatum</name>
    <dbReference type="NCBI Taxonomy" id="196587"/>
    <lineage>
        <taxon>Bacteria</taxon>
        <taxon>Pseudomonadati</taxon>
        <taxon>Pseudomonadota</taxon>
        <taxon>Alphaproteobacteria</taxon>
        <taxon>Rhodobacterales</taxon>
        <taxon>Paracoccaceae</taxon>
        <taxon>Albidovulum</taxon>
    </lineage>
</organism>
<dbReference type="RefSeq" id="WP_211289158.1">
    <property type="nucleotide sequence ID" value="NZ_PRDS01000001.1"/>
</dbReference>
<evidence type="ECO:0000259" key="2">
    <source>
        <dbReference type="Pfam" id="PF07331"/>
    </source>
</evidence>
<proteinExistence type="predicted"/>
<evidence type="ECO:0000313" key="3">
    <source>
        <dbReference type="EMBL" id="PPB82678.1"/>
    </source>
</evidence>
<feature type="transmembrane region" description="Helical" evidence="1">
    <location>
        <begin position="93"/>
        <end position="109"/>
    </location>
</feature>
<dbReference type="AlphaFoldDB" id="A0A2S5JMQ3"/>
<gene>
    <name evidence="3" type="ORF">LV82_00617</name>
</gene>
<protein>
    <submittedName>
        <fullName evidence="3">Putative tricarboxylic transport membrane protein</fullName>
    </submittedName>
</protein>
<keyword evidence="1" id="KW-0812">Transmembrane</keyword>